<dbReference type="Proteomes" id="UP001339883">
    <property type="component" value="Unassembled WGS sequence"/>
</dbReference>
<dbReference type="SUPFAM" id="SSF50249">
    <property type="entry name" value="Nucleic acid-binding proteins"/>
    <property type="match status" value="1"/>
</dbReference>
<dbReference type="RefSeq" id="WP_195771246.1">
    <property type="nucleotide sequence ID" value="NZ_VTDN01000005.1"/>
</dbReference>
<dbReference type="InterPro" id="IPR010718">
    <property type="entry name" value="DUF1294"/>
</dbReference>
<sequence length="206" mass="24088">MKRDQGRLTEWFDEKGYGFIQSDHQKEHKVFLHIQDFAKKGPRPLIGCALDYAVVVDAKGRIRAKDVIYLKASQTHKPLNTRIESFSKQNSTLDKMTIGIILYWLILFVLLNVGKLPQFYFLWLVLVNAITYLAYRRDKTASQRGKQRIPEMTLHLLALLGGWTFAWFAQQKFRHKTQKQPFKKIFLCTVVINILFTIGMLILLEQ</sequence>
<dbReference type="InterPro" id="IPR012340">
    <property type="entry name" value="NA-bd_OB-fold"/>
</dbReference>
<dbReference type="Pfam" id="PF00313">
    <property type="entry name" value="CSD"/>
    <property type="match status" value="1"/>
</dbReference>
<protein>
    <submittedName>
        <fullName evidence="3">Cold shock and DUF1294 domain-containing protein</fullName>
    </submittedName>
</protein>
<comment type="caution">
    <text evidence="3">The sequence shown here is derived from an EMBL/GenBank/DDBJ whole genome shotgun (WGS) entry which is preliminary data.</text>
</comment>
<gene>
    <name evidence="3" type="ORF">I2F25_07470</name>
</gene>
<evidence type="ECO:0000313" key="4">
    <source>
        <dbReference type="Proteomes" id="UP001339883"/>
    </source>
</evidence>
<keyword evidence="1" id="KW-0472">Membrane</keyword>
<name>A0ABU6DSQ8_9GAMM</name>
<reference evidence="3 4" key="1">
    <citation type="submission" date="2019-08" db="EMBL/GenBank/DDBJ databases">
        <title>Five species of Acinetobacter isolated from floral nectar and animal pollinators.</title>
        <authorList>
            <person name="Hendry T.A."/>
        </authorList>
    </citation>
    <scope>NUCLEOTIDE SEQUENCE [LARGE SCALE GENOMIC DNA]</scope>
    <source>
        <strain evidence="3 4">MD18.27</strain>
    </source>
</reference>
<dbReference type="Gene3D" id="2.40.50.140">
    <property type="entry name" value="Nucleic acid-binding proteins"/>
    <property type="match status" value="1"/>
</dbReference>
<feature type="transmembrane region" description="Helical" evidence="1">
    <location>
        <begin position="96"/>
        <end position="113"/>
    </location>
</feature>
<accession>A0ABU6DSQ8</accession>
<dbReference type="Pfam" id="PF06961">
    <property type="entry name" value="DUF1294"/>
    <property type="match status" value="1"/>
</dbReference>
<evidence type="ECO:0000259" key="2">
    <source>
        <dbReference type="Pfam" id="PF00313"/>
    </source>
</evidence>
<organism evidence="3 4">
    <name type="scientific">Acinetobacter pollinis</name>
    <dbReference type="NCBI Taxonomy" id="2605270"/>
    <lineage>
        <taxon>Bacteria</taxon>
        <taxon>Pseudomonadati</taxon>
        <taxon>Pseudomonadota</taxon>
        <taxon>Gammaproteobacteria</taxon>
        <taxon>Moraxellales</taxon>
        <taxon>Moraxellaceae</taxon>
        <taxon>Acinetobacter</taxon>
    </lineage>
</organism>
<feature type="transmembrane region" description="Helical" evidence="1">
    <location>
        <begin position="156"/>
        <end position="173"/>
    </location>
</feature>
<keyword evidence="1" id="KW-1133">Transmembrane helix</keyword>
<evidence type="ECO:0000313" key="3">
    <source>
        <dbReference type="EMBL" id="MEB5476881.1"/>
    </source>
</evidence>
<feature type="transmembrane region" description="Helical" evidence="1">
    <location>
        <begin position="185"/>
        <end position="204"/>
    </location>
</feature>
<keyword evidence="4" id="KW-1185">Reference proteome</keyword>
<dbReference type="InterPro" id="IPR002059">
    <property type="entry name" value="CSP_DNA-bd"/>
</dbReference>
<keyword evidence="1" id="KW-0812">Transmembrane</keyword>
<feature type="domain" description="CSD" evidence="2">
    <location>
        <begin position="10"/>
        <end position="55"/>
    </location>
</feature>
<feature type="transmembrane region" description="Helical" evidence="1">
    <location>
        <begin position="119"/>
        <end position="135"/>
    </location>
</feature>
<evidence type="ECO:0000256" key="1">
    <source>
        <dbReference type="SAM" id="Phobius"/>
    </source>
</evidence>
<proteinExistence type="predicted"/>
<dbReference type="EMBL" id="VTDN01000005">
    <property type="protein sequence ID" value="MEB5476881.1"/>
    <property type="molecule type" value="Genomic_DNA"/>
</dbReference>